<name>A0A2H0RI83_9BACT</name>
<feature type="transmembrane region" description="Helical" evidence="1">
    <location>
        <begin position="9"/>
        <end position="28"/>
    </location>
</feature>
<gene>
    <name evidence="2" type="ORF">COV07_04525</name>
</gene>
<proteinExistence type="predicted"/>
<comment type="caution">
    <text evidence="2">The sequence shown here is derived from an EMBL/GenBank/DDBJ whole genome shotgun (WGS) entry which is preliminary data.</text>
</comment>
<evidence type="ECO:0000256" key="1">
    <source>
        <dbReference type="SAM" id="Phobius"/>
    </source>
</evidence>
<protein>
    <submittedName>
        <fullName evidence="2">Uncharacterized protein</fullName>
    </submittedName>
</protein>
<evidence type="ECO:0000313" key="2">
    <source>
        <dbReference type="EMBL" id="PIR46203.1"/>
    </source>
</evidence>
<evidence type="ECO:0000313" key="3">
    <source>
        <dbReference type="Proteomes" id="UP000230833"/>
    </source>
</evidence>
<reference evidence="2 3" key="1">
    <citation type="submission" date="2017-09" db="EMBL/GenBank/DDBJ databases">
        <title>Depth-based differentiation of microbial function through sediment-hosted aquifers and enrichment of novel symbionts in the deep terrestrial subsurface.</title>
        <authorList>
            <person name="Probst A.J."/>
            <person name="Ladd B."/>
            <person name="Jarett J.K."/>
            <person name="Geller-Mcgrath D.E."/>
            <person name="Sieber C.M."/>
            <person name="Emerson J.B."/>
            <person name="Anantharaman K."/>
            <person name="Thomas B.C."/>
            <person name="Malmstrom R."/>
            <person name="Stieglmeier M."/>
            <person name="Klingl A."/>
            <person name="Woyke T."/>
            <person name="Ryan C.M."/>
            <person name="Banfield J.F."/>
        </authorList>
    </citation>
    <scope>NUCLEOTIDE SEQUENCE [LARGE SCALE GENOMIC DNA]</scope>
    <source>
        <strain evidence="2">CG10_big_fil_rev_8_21_14_0_10_45_14</strain>
    </source>
</reference>
<keyword evidence="1" id="KW-1133">Transmembrane helix</keyword>
<organism evidence="2 3">
    <name type="scientific">Candidatus Vogelbacteria bacterium CG10_big_fil_rev_8_21_14_0_10_45_14</name>
    <dbReference type="NCBI Taxonomy" id="1975042"/>
    <lineage>
        <taxon>Bacteria</taxon>
        <taxon>Candidatus Vogeliibacteriota</taxon>
    </lineage>
</organism>
<feature type="transmembrane region" description="Helical" evidence="1">
    <location>
        <begin position="40"/>
        <end position="59"/>
    </location>
</feature>
<accession>A0A2H0RI83</accession>
<keyword evidence="1" id="KW-0472">Membrane</keyword>
<sequence length="89" mass="10017">MSKKRLEVFLEFLVFGVVVGVVEDIIAVKMTTGASITAETIGIVVLIAIPFAFLGEILVDQVDFIELWERYKTKKGKSKKVKEKSHENF</sequence>
<dbReference type="Proteomes" id="UP000230833">
    <property type="component" value="Unassembled WGS sequence"/>
</dbReference>
<dbReference type="EMBL" id="PCYL01000049">
    <property type="protein sequence ID" value="PIR46203.1"/>
    <property type="molecule type" value="Genomic_DNA"/>
</dbReference>
<dbReference type="AlphaFoldDB" id="A0A2H0RI83"/>
<keyword evidence="1" id="KW-0812">Transmembrane</keyword>